<protein>
    <recommendedName>
        <fullName evidence="2">Glycosyltransferase</fullName>
    </recommendedName>
</protein>
<reference evidence="1" key="1">
    <citation type="journal article" date="2020" name="Nature">
        <title>Giant virus diversity and host interactions through global metagenomics.</title>
        <authorList>
            <person name="Schulz F."/>
            <person name="Roux S."/>
            <person name="Paez-Espino D."/>
            <person name="Jungbluth S."/>
            <person name="Walsh D.A."/>
            <person name="Denef V.J."/>
            <person name="McMahon K.D."/>
            <person name="Konstantinidis K.T."/>
            <person name="Eloe-Fadrosh E.A."/>
            <person name="Kyrpides N.C."/>
            <person name="Woyke T."/>
        </authorList>
    </citation>
    <scope>NUCLEOTIDE SEQUENCE</scope>
    <source>
        <strain evidence="1">GVMAG-M-3300009068-25</strain>
    </source>
</reference>
<proteinExistence type="predicted"/>
<evidence type="ECO:0000313" key="1">
    <source>
        <dbReference type="EMBL" id="QHT29931.1"/>
    </source>
</evidence>
<evidence type="ECO:0008006" key="2">
    <source>
        <dbReference type="Google" id="ProtNLM"/>
    </source>
</evidence>
<dbReference type="AlphaFoldDB" id="A0A6C0EMQ7"/>
<name>A0A6C0EMQ7_9ZZZZ</name>
<organism evidence="1">
    <name type="scientific">viral metagenome</name>
    <dbReference type="NCBI Taxonomy" id="1070528"/>
    <lineage>
        <taxon>unclassified sequences</taxon>
        <taxon>metagenomes</taxon>
        <taxon>organismal metagenomes</taxon>
    </lineage>
</organism>
<dbReference type="InterPro" id="IPR029044">
    <property type="entry name" value="Nucleotide-diphossugar_trans"/>
</dbReference>
<accession>A0A6C0EMQ7</accession>
<dbReference type="SUPFAM" id="SSF53448">
    <property type="entry name" value="Nucleotide-diphospho-sugar transferases"/>
    <property type="match status" value="1"/>
</dbReference>
<dbReference type="EMBL" id="MN738888">
    <property type="protein sequence ID" value="QHT29931.1"/>
    <property type="molecule type" value="Genomic_DNA"/>
</dbReference>
<sequence>MGQAQSFAYNVIRTPQTAPPVETCIVNVADCRYESPKRKDVAVGFVFFNPSKSKRMVMNYLYTIEKLKFAKIPFYTIELVFGEPEIEHAFHVRGSSVLFHKERLCTLLEKRIPCWFKKILFLDADIIFGNPKWYEEISQLLDGYQIVQPFSTCVWLDVEYTRVTQSRLSIVYMDRAKVYNPTYHPGFGWAFQRKWFKEVGFYSYGITGSGDTLSAAAWLGVKFSPTYLRPAFQKSYEEYCQFAAPKVSCATGTVYHLWHGTAKNRKYVDRHRILDGIRDVRSILEANKDGVWELTDKAVEAKMREYFDSREDDGV</sequence>